<dbReference type="InterPro" id="IPR000602">
    <property type="entry name" value="Glyco_hydro_38_N"/>
</dbReference>
<dbReference type="Pfam" id="PF07748">
    <property type="entry name" value="Glyco_hydro_38C"/>
    <property type="match status" value="1"/>
</dbReference>
<evidence type="ECO:0000256" key="11">
    <source>
        <dbReference type="RuleBase" id="RU361199"/>
    </source>
</evidence>
<dbReference type="InterPro" id="IPR028995">
    <property type="entry name" value="Glyco_hydro_57/38_cen_sf"/>
</dbReference>
<dbReference type="InterPro" id="IPR027291">
    <property type="entry name" value="Glyco_hydro_38_N_sf"/>
</dbReference>
<evidence type="ECO:0000256" key="9">
    <source>
        <dbReference type="ARBA" id="ARBA00023180"/>
    </source>
</evidence>
<evidence type="ECO:0000256" key="3">
    <source>
        <dbReference type="ARBA" id="ARBA00012752"/>
    </source>
</evidence>
<keyword evidence="7 11" id="KW-0862">Zinc</keyword>
<sequence length="1009" mass="114285">MALWLSLLLATLSVSHLNGVMSLPFIYNTSSGPVAGKLNVHLVPHSHDDVGWLKTIDQYYSGANNSIQNAAVHLILDTVISALADDPNRKFIFVEQAFFQRWWREQTQKKKKTVKKLVRMGQLEFINGGWCMHDEATTHYIDMIDQTTLGHKYIKEQFRKVPRTGWQIDPFGHSAVQGYLLGAELGFDGVFFARIDYQDKLKRLNESALEMIWQPSRTLGDSAQIFTGAFYDFYYPPSGFNFDMDSFDTPIQDDPFLFDFNVEERVNDFVAYAETQASHMRTNHIMWTLGGDFQYQNAHGWFKQLDKFINWVNKDGRVNAFYSTPSIYTDEKYAANETWPLKQGDFFPYADCPHCYWTGYFTSRPALKGYVRLLSNYFMMARQLEFFVGRNPNGPNTDALWEALAVSQHHDAVSGTEKQHTANDYALRLSIAYQEAEKLVNSAFGCLVENVPKGICHSPKMQFFQCQLLNLSFCPLSESVDEMGGTLVVLVYNSLTWNRTEYIRIPVNSIHLQVMDSRGILVPSQLLPINSRLKELRRKYVKGYLGTSGGSTARYWLVFLATVPALGLNTYTISVSNEGSASASIIESMPKGSSATIRNNYLKMTLSESGLLSSIVKTGPEGNLSVESSYLYYEGNPGNDTKGADGAYLFRPIRNSASRLSISENISLITGPLVHEVWQEFSPWIHQVYRLYEGKDHVEVEYFIGPIPIDDGIGKDVIVRFSTSIDSNGVFFTDSNGRDFLKRVRDHRADWDLEVNEPVAGNYYPVNLGMYLNDDKTEFSVLVDRSVGGSSLANGQLELMLHRRLIHDDGRGVGEPLNETVCIESVCEGLIVQGKLYMQFNPSNKGSSWRRSMGQQVYSPLQLAFSSVSDGESWADNSFHSFSAMSTDYNLPENVALITLQELNTGQTLLRLAHLYEANEDDELSTKAYVDLKKMFPKRQVKSIVETSLSANQEISKMRGRLKWRVERPDETIQVVERGGPVDHQNLIVELTPMEIRTFLLKFTEVIAL</sequence>
<dbReference type="GO" id="GO:0030246">
    <property type="term" value="F:carbohydrate binding"/>
    <property type="evidence" value="ECO:0007669"/>
    <property type="project" value="InterPro"/>
</dbReference>
<evidence type="ECO:0000256" key="10">
    <source>
        <dbReference type="ARBA" id="ARBA00023295"/>
    </source>
</evidence>
<keyword evidence="8" id="KW-1015">Disulfide bond</keyword>
<dbReference type="InterPro" id="IPR048534">
    <property type="entry name" value="Man2a1-like_dom"/>
</dbReference>
<dbReference type="OrthoDB" id="2016903at2759"/>
<proteinExistence type="inferred from homology"/>
<dbReference type="InterPro" id="IPR011013">
    <property type="entry name" value="Gal_mutarotase_sf_dom"/>
</dbReference>
<dbReference type="Proteomes" id="UP000825935">
    <property type="component" value="Chromosome 10"/>
</dbReference>
<dbReference type="EMBL" id="CM035415">
    <property type="protein sequence ID" value="KAH7427752.1"/>
    <property type="molecule type" value="Genomic_DNA"/>
</dbReference>
<dbReference type="InterPro" id="IPR015341">
    <property type="entry name" value="Glyco_hydro_38_cen"/>
</dbReference>
<keyword evidence="5 11" id="KW-0732">Signal</keyword>
<keyword evidence="6 11" id="KW-0378">Hydrolase</keyword>
<dbReference type="InterPro" id="IPR011682">
    <property type="entry name" value="Glyco_hydro_38_C"/>
</dbReference>
<evidence type="ECO:0000256" key="1">
    <source>
        <dbReference type="ARBA" id="ARBA00000365"/>
    </source>
</evidence>
<dbReference type="InterPro" id="IPR013780">
    <property type="entry name" value="Glyco_hydro_b"/>
</dbReference>
<dbReference type="Gene3D" id="3.20.110.10">
    <property type="entry name" value="Glycoside hydrolase 38, N terminal domain"/>
    <property type="match status" value="1"/>
</dbReference>
<dbReference type="OMA" id="HCNDDPI"/>
<evidence type="ECO:0000313" key="13">
    <source>
        <dbReference type="EMBL" id="KAH7427752.1"/>
    </source>
</evidence>
<keyword evidence="14" id="KW-1185">Reference proteome</keyword>
<dbReference type="Gene3D" id="2.60.40.1180">
    <property type="entry name" value="Golgi alpha-mannosidase II"/>
    <property type="match status" value="1"/>
</dbReference>
<dbReference type="Pfam" id="PF09261">
    <property type="entry name" value="Alpha-mann_mid"/>
    <property type="match status" value="1"/>
</dbReference>
<name>A0A8T2TXW2_CERRI</name>
<dbReference type="FunFam" id="2.70.98.30:FF:000003">
    <property type="entry name" value="Alpha-mannosidase"/>
    <property type="match status" value="1"/>
</dbReference>
<dbReference type="Gene3D" id="2.70.98.30">
    <property type="entry name" value="Golgi alpha-mannosidase II, domain 4"/>
    <property type="match status" value="1"/>
</dbReference>
<feature type="signal peptide" evidence="11">
    <location>
        <begin position="1"/>
        <end position="22"/>
    </location>
</feature>
<dbReference type="EC" id="3.2.1.-" evidence="11"/>
<dbReference type="GO" id="GO:0006013">
    <property type="term" value="P:mannose metabolic process"/>
    <property type="evidence" value="ECO:0007669"/>
    <property type="project" value="InterPro"/>
</dbReference>
<evidence type="ECO:0000256" key="5">
    <source>
        <dbReference type="ARBA" id="ARBA00022729"/>
    </source>
</evidence>
<comment type="caution">
    <text evidence="13">The sequence shown here is derived from an EMBL/GenBank/DDBJ whole genome shotgun (WGS) entry which is preliminary data.</text>
</comment>
<evidence type="ECO:0000256" key="2">
    <source>
        <dbReference type="ARBA" id="ARBA00009792"/>
    </source>
</evidence>
<dbReference type="FunFam" id="2.60.40.1360:FF:000001">
    <property type="entry name" value="Alpha-mannosidase"/>
    <property type="match status" value="1"/>
</dbReference>
<dbReference type="SMART" id="SM00872">
    <property type="entry name" value="Alpha-mann_mid"/>
    <property type="match status" value="1"/>
</dbReference>
<dbReference type="GO" id="GO:0046872">
    <property type="term" value="F:metal ion binding"/>
    <property type="evidence" value="ECO:0007669"/>
    <property type="project" value="UniProtKB-KW"/>
</dbReference>
<dbReference type="CDD" id="cd10810">
    <property type="entry name" value="GH38N_AMII_LAM_like"/>
    <property type="match status" value="1"/>
</dbReference>
<dbReference type="FunFam" id="1.20.1270.50:FF:000003">
    <property type="entry name" value="Alpha-mannosidase"/>
    <property type="match status" value="1"/>
</dbReference>
<evidence type="ECO:0000256" key="6">
    <source>
        <dbReference type="ARBA" id="ARBA00022801"/>
    </source>
</evidence>
<keyword evidence="4 11" id="KW-0479">Metal-binding</keyword>
<dbReference type="InterPro" id="IPR011330">
    <property type="entry name" value="Glyco_hydro/deAcase_b/a-brl"/>
</dbReference>
<evidence type="ECO:0000256" key="8">
    <source>
        <dbReference type="ARBA" id="ARBA00023157"/>
    </source>
</evidence>
<feature type="domain" description="Glycoside hydrolase family 38 central" evidence="12">
    <location>
        <begin position="355"/>
        <end position="429"/>
    </location>
</feature>
<dbReference type="InterPro" id="IPR041147">
    <property type="entry name" value="GH38_C"/>
</dbReference>
<dbReference type="InterPro" id="IPR037094">
    <property type="entry name" value="Glyco_hydro_38_cen_sf"/>
</dbReference>
<reference evidence="13" key="1">
    <citation type="submission" date="2021-08" db="EMBL/GenBank/DDBJ databases">
        <title>WGS assembly of Ceratopteris richardii.</title>
        <authorList>
            <person name="Marchant D.B."/>
            <person name="Chen G."/>
            <person name="Jenkins J."/>
            <person name="Shu S."/>
            <person name="Leebens-Mack J."/>
            <person name="Grimwood J."/>
            <person name="Schmutz J."/>
            <person name="Soltis P."/>
            <person name="Soltis D."/>
            <person name="Chen Z.-H."/>
        </authorList>
    </citation>
    <scope>NUCLEOTIDE SEQUENCE</scope>
    <source>
        <strain evidence="13">Whitten #5841</strain>
        <tissue evidence="13">Leaf</tissue>
    </source>
</reference>
<evidence type="ECO:0000313" key="14">
    <source>
        <dbReference type="Proteomes" id="UP000825935"/>
    </source>
</evidence>
<gene>
    <name evidence="13" type="ORF">KP509_10G058600</name>
</gene>
<dbReference type="SUPFAM" id="SSF88688">
    <property type="entry name" value="Families 57/38 glycoside transferase middle domain"/>
    <property type="match status" value="1"/>
</dbReference>
<keyword evidence="10 11" id="KW-0326">Glycosidase</keyword>
<feature type="chain" id="PRO_5035965192" description="Alpha-mannosidase" evidence="11">
    <location>
        <begin position="23"/>
        <end position="1009"/>
    </location>
</feature>
<dbReference type="Pfam" id="PF01074">
    <property type="entry name" value="Glyco_hydro_38N"/>
    <property type="match status" value="1"/>
</dbReference>
<comment type="cofactor">
    <cofactor evidence="11">
        <name>Zn(2+)</name>
        <dbReference type="ChEBI" id="CHEBI:29105"/>
    </cofactor>
    <text evidence="11">Binds 1 zinc ion per subunit.</text>
</comment>
<comment type="similarity">
    <text evidence="2 11">Belongs to the glycosyl hydrolase 38 family.</text>
</comment>
<dbReference type="PANTHER" id="PTHR11607">
    <property type="entry name" value="ALPHA-MANNOSIDASE"/>
    <property type="match status" value="1"/>
</dbReference>
<evidence type="ECO:0000256" key="4">
    <source>
        <dbReference type="ARBA" id="ARBA00022723"/>
    </source>
</evidence>
<accession>A0A8T2TXW2</accession>
<dbReference type="Pfam" id="PF21260">
    <property type="entry name" value="Laman-like_dom"/>
    <property type="match status" value="1"/>
</dbReference>
<evidence type="ECO:0000259" key="12">
    <source>
        <dbReference type="SMART" id="SM00872"/>
    </source>
</evidence>
<dbReference type="Gene3D" id="2.60.40.1360">
    <property type="match status" value="1"/>
</dbReference>
<dbReference type="SUPFAM" id="SSF88713">
    <property type="entry name" value="Glycoside hydrolase/deacetylase"/>
    <property type="match status" value="1"/>
</dbReference>
<dbReference type="FunFam" id="2.60.40.1180:FF:000015">
    <property type="entry name" value="Alpha-mannosidase"/>
    <property type="match status" value="1"/>
</dbReference>
<dbReference type="InterPro" id="IPR050843">
    <property type="entry name" value="Glycosyl_Hydrlase_38"/>
</dbReference>
<dbReference type="AlphaFoldDB" id="A0A8T2TXW2"/>
<dbReference type="FunFam" id="3.20.110.10:FF:000001">
    <property type="entry name" value="Alpha-mannosidase"/>
    <property type="match status" value="1"/>
</dbReference>
<protein>
    <recommendedName>
        <fullName evidence="3 11">Alpha-mannosidase</fullName>
        <ecNumber evidence="11">3.2.1.-</ecNumber>
    </recommendedName>
</protein>
<keyword evidence="9" id="KW-0325">Glycoprotein</keyword>
<dbReference type="FunFam" id="1.20.1270.50:FF:000002">
    <property type="entry name" value="Alpha-mannosidase"/>
    <property type="match status" value="1"/>
</dbReference>
<dbReference type="Gene3D" id="1.20.1270.50">
    <property type="entry name" value="Glycoside hydrolase family 38, central domain"/>
    <property type="match status" value="2"/>
</dbReference>
<dbReference type="SUPFAM" id="SSF74650">
    <property type="entry name" value="Galactose mutarotase-like"/>
    <property type="match status" value="1"/>
</dbReference>
<dbReference type="PANTHER" id="PTHR11607:SF3">
    <property type="entry name" value="LYSOSOMAL ALPHA-MANNOSIDASE"/>
    <property type="match status" value="1"/>
</dbReference>
<comment type="catalytic activity">
    <reaction evidence="1">
        <text>Hydrolysis of terminal, non-reducing alpha-D-mannose residues in alpha-D-mannosides.</text>
        <dbReference type="EC" id="3.2.1.24"/>
    </reaction>
</comment>
<dbReference type="Pfam" id="PF17677">
    <property type="entry name" value="Glyco_hydro38C2"/>
    <property type="match status" value="1"/>
</dbReference>
<evidence type="ECO:0000256" key="7">
    <source>
        <dbReference type="ARBA" id="ARBA00022833"/>
    </source>
</evidence>
<organism evidence="13 14">
    <name type="scientific">Ceratopteris richardii</name>
    <name type="common">Triangle waterfern</name>
    <dbReference type="NCBI Taxonomy" id="49495"/>
    <lineage>
        <taxon>Eukaryota</taxon>
        <taxon>Viridiplantae</taxon>
        <taxon>Streptophyta</taxon>
        <taxon>Embryophyta</taxon>
        <taxon>Tracheophyta</taxon>
        <taxon>Polypodiopsida</taxon>
        <taxon>Polypodiidae</taxon>
        <taxon>Polypodiales</taxon>
        <taxon>Pteridineae</taxon>
        <taxon>Pteridaceae</taxon>
        <taxon>Parkerioideae</taxon>
        <taxon>Ceratopteris</taxon>
    </lineage>
</organism>
<dbReference type="GO" id="GO:0004559">
    <property type="term" value="F:alpha-mannosidase activity"/>
    <property type="evidence" value="ECO:0007669"/>
    <property type="project" value="UniProtKB-EC"/>
</dbReference>